<proteinExistence type="inferred from homology"/>
<gene>
    <name evidence="3" type="ORF">GCM10023195_17220</name>
</gene>
<dbReference type="RefSeq" id="WP_345351062.1">
    <property type="nucleotide sequence ID" value="NZ_BAABHJ010000005.1"/>
</dbReference>
<reference evidence="4" key="1">
    <citation type="journal article" date="2019" name="Int. J. Syst. Evol. Microbiol.">
        <title>The Global Catalogue of Microorganisms (GCM) 10K type strain sequencing project: providing services to taxonomists for standard genome sequencing and annotation.</title>
        <authorList>
            <consortium name="The Broad Institute Genomics Platform"/>
            <consortium name="The Broad Institute Genome Sequencing Center for Infectious Disease"/>
            <person name="Wu L."/>
            <person name="Ma J."/>
        </authorList>
    </citation>
    <scope>NUCLEOTIDE SEQUENCE [LARGE SCALE GENOMIC DNA]</scope>
    <source>
        <strain evidence="4">JCM 17938</strain>
    </source>
</reference>
<dbReference type="PANTHER" id="PTHR43236:SF1">
    <property type="entry name" value="BLL7220 PROTEIN"/>
    <property type="match status" value="1"/>
</dbReference>
<dbReference type="Pfam" id="PF06114">
    <property type="entry name" value="Peptidase_M78"/>
    <property type="match status" value="1"/>
</dbReference>
<feature type="domain" description="HTH cro/C1-type" evidence="2">
    <location>
        <begin position="29"/>
        <end position="83"/>
    </location>
</feature>
<evidence type="ECO:0000259" key="2">
    <source>
        <dbReference type="PROSITE" id="PS50943"/>
    </source>
</evidence>
<evidence type="ECO:0000256" key="1">
    <source>
        <dbReference type="ARBA" id="ARBA00007227"/>
    </source>
</evidence>
<dbReference type="InterPro" id="IPR052345">
    <property type="entry name" value="Rad_response_metalloprotease"/>
</dbReference>
<dbReference type="SUPFAM" id="SSF47413">
    <property type="entry name" value="lambda repressor-like DNA-binding domains"/>
    <property type="match status" value="1"/>
</dbReference>
<dbReference type="Gene3D" id="1.10.260.40">
    <property type="entry name" value="lambda repressor-like DNA-binding domains"/>
    <property type="match status" value="1"/>
</dbReference>
<dbReference type="PROSITE" id="PS50943">
    <property type="entry name" value="HTH_CROC1"/>
    <property type="match status" value="1"/>
</dbReference>
<keyword evidence="4" id="KW-1185">Reference proteome</keyword>
<accession>A0ABP8TGT6</accession>
<protein>
    <submittedName>
        <fullName evidence="3">XRE family transcriptional regulator</fullName>
    </submittedName>
</protein>
<evidence type="ECO:0000313" key="3">
    <source>
        <dbReference type="EMBL" id="GAA4604996.1"/>
    </source>
</evidence>
<name>A0ABP8TGT6_9ACTN</name>
<dbReference type="InterPro" id="IPR001387">
    <property type="entry name" value="Cro/C1-type_HTH"/>
</dbReference>
<dbReference type="Proteomes" id="UP001500212">
    <property type="component" value="Unassembled WGS sequence"/>
</dbReference>
<dbReference type="PANTHER" id="PTHR43236">
    <property type="entry name" value="ANTITOXIN HIGA1"/>
    <property type="match status" value="1"/>
</dbReference>
<comment type="similarity">
    <text evidence="1">Belongs to the short-chain fatty acyl-CoA assimilation regulator (ScfR) family.</text>
</comment>
<organism evidence="3 4">
    <name type="scientific">Actinoallomurus liliacearum</name>
    <dbReference type="NCBI Taxonomy" id="1080073"/>
    <lineage>
        <taxon>Bacteria</taxon>
        <taxon>Bacillati</taxon>
        <taxon>Actinomycetota</taxon>
        <taxon>Actinomycetes</taxon>
        <taxon>Streptosporangiales</taxon>
        <taxon>Thermomonosporaceae</taxon>
        <taxon>Actinoallomurus</taxon>
    </lineage>
</organism>
<evidence type="ECO:0000313" key="4">
    <source>
        <dbReference type="Proteomes" id="UP001500212"/>
    </source>
</evidence>
<sequence length="372" mass="40768">MNDHTTDGRAEQAARRLAEARLLFDADRLTLARRLRGMRKNQLAQAVGTTPTAIGQYEAGVHRPSEKTLSRLAFALGVPVEFFRAGRGPVSLDTAHFRSLRSTTQIERDQALAHGRIAADIVTALEELVELPRAELPERPVSPEEIAGRGPVEAARLAREAMVGDAEPIPHLVRLLEKHGVIVLILPPSTERVDAFSIGAHPRPMVLFNPAKGDYWRNRFDGAHELGHLVMHADAEPGSKIIEDQAHRFAAEFLMPEAAIADQLPSAADWAYLAELKSTWGVSIAALLYRARTLGIMKESTYRNAMSVMSARGWRRNEPGPAKPLERPTMLTRAVELVADSGTGRDELADRAGVTRADLDLLVPSRRVPAVG</sequence>
<dbReference type="InterPro" id="IPR010982">
    <property type="entry name" value="Lambda_DNA-bd_dom_sf"/>
</dbReference>
<dbReference type="InterPro" id="IPR010359">
    <property type="entry name" value="IrrE_HExxH"/>
</dbReference>
<dbReference type="EMBL" id="BAABHJ010000005">
    <property type="protein sequence ID" value="GAA4604996.1"/>
    <property type="molecule type" value="Genomic_DNA"/>
</dbReference>
<dbReference type="Pfam" id="PF01381">
    <property type="entry name" value="HTH_3"/>
    <property type="match status" value="1"/>
</dbReference>
<comment type="caution">
    <text evidence="3">The sequence shown here is derived from an EMBL/GenBank/DDBJ whole genome shotgun (WGS) entry which is preliminary data.</text>
</comment>
<dbReference type="Gene3D" id="1.10.10.2910">
    <property type="match status" value="1"/>
</dbReference>
<dbReference type="CDD" id="cd00093">
    <property type="entry name" value="HTH_XRE"/>
    <property type="match status" value="1"/>
</dbReference>
<dbReference type="SMART" id="SM00530">
    <property type="entry name" value="HTH_XRE"/>
    <property type="match status" value="1"/>
</dbReference>